<evidence type="ECO:0000313" key="2">
    <source>
        <dbReference type="EMBL" id="UOQ86447.1"/>
    </source>
</evidence>
<gene>
    <name evidence="2" type="ORF">MUN87_06045</name>
</gene>
<feature type="transmembrane region" description="Helical" evidence="1">
    <location>
        <begin position="219"/>
        <end position="240"/>
    </location>
</feature>
<proteinExistence type="predicted"/>
<feature type="transmembrane region" description="Helical" evidence="1">
    <location>
        <begin position="246"/>
        <end position="265"/>
    </location>
</feature>
<organism evidence="2 3">
    <name type="scientific">Gracilibacillus salinarum</name>
    <dbReference type="NCBI Taxonomy" id="2932255"/>
    <lineage>
        <taxon>Bacteria</taxon>
        <taxon>Bacillati</taxon>
        <taxon>Bacillota</taxon>
        <taxon>Bacilli</taxon>
        <taxon>Bacillales</taxon>
        <taxon>Bacillaceae</taxon>
        <taxon>Gracilibacillus</taxon>
    </lineage>
</organism>
<reference evidence="2 3" key="1">
    <citation type="submission" date="2022-04" db="EMBL/GenBank/DDBJ databases">
        <title>Gracilibacillus sp. isolated from saltern.</title>
        <authorList>
            <person name="Won M."/>
            <person name="Lee C.-M."/>
            <person name="Woen H.-Y."/>
            <person name="Kwon S.-W."/>
        </authorList>
    </citation>
    <scope>NUCLEOTIDE SEQUENCE [LARGE SCALE GENOMIC DNA]</scope>
    <source>
        <strain evidence="2 3">SSPM10-3</strain>
    </source>
</reference>
<sequence>MKLSFDSKIVLHELHYRKEKKHFIVEKNSTGDFYEMPELCIEAIEKIKQHQSLKQIEEELSMAYPQEEVDMLSFVQQLIELELVKELDGEEVVQNETDQAVKGFTWLPSSFAKILFNKVTIPLLLLLFLTNLLLLITNHRLLPHYTDIFLFQSMISNMGLYMLISLVLIILHELGHILAIRSYDLPASVSIGHRMYILIVAETDLTAAWKLEAPQRYRLFLGGMFMDQLLLLTALLIKLTMPAGEVLFTGIISIVILDIFIKTIYQCSIYMKTDLYYVLETATGCYNLMENGKNDLAKWIPFLKNDSTTATFEGEDKIVRVYGIFSLIGVLCTFSLFVFYFIPQVSYMLKTTLPHLHEPVDNPYFWDAVAIVLQLLIMMSLLIFTIIKSKKSSSA</sequence>
<keyword evidence="3" id="KW-1185">Reference proteome</keyword>
<keyword evidence="1" id="KW-0472">Membrane</keyword>
<feature type="transmembrane region" description="Helical" evidence="1">
    <location>
        <begin position="363"/>
        <end position="387"/>
    </location>
</feature>
<feature type="transmembrane region" description="Helical" evidence="1">
    <location>
        <begin position="148"/>
        <end position="171"/>
    </location>
</feature>
<dbReference type="Proteomes" id="UP000831537">
    <property type="component" value="Chromosome"/>
</dbReference>
<dbReference type="RefSeq" id="WP_244746814.1">
    <property type="nucleotide sequence ID" value="NZ_CP095071.1"/>
</dbReference>
<feature type="transmembrane region" description="Helical" evidence="1">
    <location>
        <begin position="321"/>
        <end position="343"/>
    </location>
</feature>
<keyword evidence="1" id="KW-0812">Transmembrane</keyword>
<accession>A0ABY4GS06</accession>
<dbReference type="EMBL" id="CP095071">
    <property type="protein sequence ID" value="UOQ86447.1"/>
    <property type="molecule type" value="Genomic_DNA"/>
</dbReference>
<keyword evidence="1" id="KW-1133">Transmembrane helix</keyword>
<protein>
    <submittedName>
        <fullName evidence="2">Peptidase</fullName>
    </submittedName>
</protein>
<evidence type="ECO:0000256" key="1">
    <source>
        <dbReference type="SAM" id="Phobius"/>
    </source>
</evidence>
<evidence type="ECO:0000313" key="3">
    <source>
        <dbReference type="Proteomes" id="UP000831537"/>
    </source>
</evidence>
<name>A0ABY4GS06_9BACI</name>
<feature type="transmembrane region" description="Helical" evidence="1">
    <location>
        <begin position="115"/>
        <end position="136"/>
    </location>
</feature>